<dbReference type="AlphaFoldDB" id="A0AAN7BKQ2"/>
<dbReference type="InterPro" id="IPR036412">
    <property type="entry name" value="HAD-like_sf"/>
</dbReference>
<gene>
    <name evidence="1" type="ORF">QBC38DRAFT_511145</name>
</gene>
<name>A0AAN7BKQ2_9PEZI</name>
<dbReference type="EMBL" id="MU865369">
    <property type="protein sequence ID" value="KAK4225351.1"/>
    <property type="molecule type" value="Genomic_DNA"/>
</dbReference>
<comment type="caution">
    <text evidence="1">The sequence shown here is derived from an EMBL/GenBank/DDBJ whole genome shotgun (WGS) entry which is preliminary data.</text>
</comment>
<evidence type="ECO:0008006" key="3">
    <source>
        <dbReference type="Google" id="ProtNLM"/>
    </source>
</evidence>
<dbReference type="SUPFAM" id="SSF56784">
    <property type="entry name" value="HAD-like"/>
    <property type="match status" value="1"/>
</dbReference>
<proteinExistence type="predicted"/>
<sequence>MPSVISPPPTVQAKDFAPTSTTPQKRKIIIFSDFDGTISLQETGHHLLFDSRYGCGERKRTILDEQIKNFLGEEQSGMINVVANEVVVDEEEGKWKAVWKDMECEMGCDKVKSIHYTGDCVYWGWSCLILPAAREADVLFARKGTEVGRVLLLNMGLSGILEGILREDEEKTGGKGRPVRFNPRANMWRRMMSSRNGVERFVVMSPMREDKMFFVA</sequence>
<accession>A0AAN7BKQ2</accession>
<dbReference type="PANTHER" id="PTHR28181:SF2">
    <property type="entry name" value="PHOSPHORIC MONOESTER HYDROLASE"/>
    <property type="match status" value="1"/>
</dbReference>
<evidence type="ECO:0000313" key="1">
    <source>
        <dbReference type="EMBL" id="KAK4225351.1"/>
    </source>
</evidence>
<reference evidence="1" key="1">
    <citation type="journal article" date="2023" name="Mol. Phylogenet. Evol.">
        <title>Genome-scale phylogeny and comparative genomics of the fungal order Sordariales.</title>
        <authorList>
            <person name="Hensen N."/>
            <person name="Bonometti L."/>
            <person name="Westerberg I."/>
            <person name="Brannstrom I.O."/>
            <person name="Guillou S."/>
            <person name="Cros-Aarteil S."/>
            <person name="Calhoun S."/>
            <person name="Haridas S."/>
            <person name="Kuo A."/>
            <person name="Mondo S."/>
            <person name="Pangilinan J."/>
            <person name="Riley R."/>
            <person name="LaButti K."/>
            <person name="Andreopoulos B."/>
            <person name="Lipzen A."/>
            <person name="Chen C."/>
            <person name="Yan M."/>
            <person name="Daum C."/>
            <person name="Ng V."/>
            <person name="Clum A."/>
            <person name="Steindorff A."/>
            <person name="Ohm R.A."/>
            <person name="Martin F."/>
            <person name="Silar P."/>
            <person name="Natvig D.O."/>
            <person name="Lalanne C."/>
            <person name="Gautier V."/>
            <person name="Ament-Velasquez S.L."/>
            <person name="Kruys A."/>
            <person name="Hutchinson M.I."/>
            <person name="Powell A.J."/>
            <person name="Barry K."/>
            <person name="Miller A.N."/>
            <person name="Grigoriev I.V."/>
            <person name="Debuchy R."/>
            <person name="Gladieux P."/>
            <person name="Hiltunen Thoren M."/>
            <person name="Johannesson H."/>
        </authorList>
    </citation>
    <scope>NUCLEOTIDE SEQUENCE</scope>
    <source>
        <strain evidence="1">CBS 990.96</strain>
    </source>
</reference>
<reference evidence="1" key="2">
    <citation type="submission" date="2023-05" db="EMBL/GenBank/DDBJ databases">
        <authorList>
            <consortium name="Lawrence Berkeley National Laboratory"/>
            <person name="Steindorff A."/>
            <person name="Hensen N."/>
            <person name="Bonometti L."/>
            <person name="Westerberg I."/>
            <person name="Brannstrom I.O."/>
            <person name="Guillou S."/>
            <person name="Cros-Aarteil S."/>
            <person name="Calhoun S."/>
            <person name="Haridas S."/>
            <person name="Kuo A."/>
            <person name="Mondo S."/>
            <person name="Pangilinan J."/>
            <person name="Riley R."/>
            <person name="Labutti K."/>
            <person name="Andreopoulos B."/>
            <person name="Lipzen A."/>
            <person name="Chen C."/>
            <person name="Yanf M."/>
            <person name="Daum C."/>
            <person name="Ng V."/>
            <person name="Clum A."/>
            <person name="Ohm R."/>
            <person name="Martin F."/>
            <person name="Silar P."/>
            <person name="Natvig D."/>
            <person name="Lalanne C."/>
            <person name="Gautier V."/>
            <person name="Ament-Velasquez S.L."/>
            <person name="Kruys A."/>
            <person name="Hutchinson M.I."/>
            <person name="Powell A.J."/>
            <person name="Barry K."/>
            <person name="Miller A.N."/>
            <person name="Grigoriev I.V."/>
            <person name="Debuchy R."/>
            <person name="Gladieux P."/>
            <person name="Thoren M.H."/>
            <person name="Johannesson H."/>
        </authorList>
    </citation>
    <scope>NUCLEOTIDE SEQUENCE</scope>
    <source>
        <strain evidence="1">CBS 990.96</strain>
    </source>
</reference>
<keyword evidence="2" id="KW-1185">Reference proteome</keyword>
<evidence type="ECO:0000313" key="2">
    <source>
        <dbReference type="Proteomes" id="UP001301958"/>
    </source>
</evidence>
<dbReference type="Proteomes" id="UP001301958">
    <property type="component" value="Unassembled WGS sequence"/>
</dbReference>
<dbReference type="PANTHER" id="PTHR28181">
    <property type="entry name" value="UPF0655 PROTEIN YCR015C"/>
    <property type="match status" value="1"/>
</dbReference>
<dbReference type="InterPro" id="IPR050849">
    <property type="entry name" value="HAD-like_hydrolase_phosphatase"/>
</dbReference>
<protein>
    <recommendedName>
        <fullName evidence="3">Phosphatase</fullName>
    </recommendedName>
</protein>
<organism evidence="1 2">
    <name type="scientific">Podospora fimiseda</name>
    <dbReference type="NCBI Taxonomy" id="252190"/>
    <lineage>
        <taxon>Eukaryota</taxon>
        <taxon>Fungi</taxon>
        <taxon>Dikarya</taxon>
        <taxon>Ascomycota</taxon>
        <taxon>Pezizomycotina</taxon>
        <taxon>Sordariomycetes</taxon>
        <taxon>Sordariomycetidae</taxon>
        <taxon>Sordariales</taxon>
        <taxon>Podosporaceae</taxon>
        <taxon>Podospora</taxon>
    </lineage>
</organism>